<evidence type="ECO:0000256" key="3">
    <source>
        <dbReference type="ARBA" id="ARBA00022902"/>
    </source>
</evidence>
<evidence type="ECO:0000256" key="5">
    <source>
        <dbReference type="ARBA" id="ARBA00037382"/>
    </source>
</evidence>
<dbReference type="SUPFAM" id="SSF54695">
    <property type="entry name" value="POZ domain"/>
    <property type="match status" value="1"/>
</dbReference>
<comment type="function">
    <text evidence="5">Putative transcription factor required for axon growth and guidance in the central and peripheral nervous systems. Repels CNS axons away from the midline by promoting the expression of the midline repellent sli and its receptor robo.</text>
</comment>
<dbReference type="EMBL" id="CAKKLH010000079">
    <property type="protein sequence ID" value="CAH0102263.1"/>
    <property type="molecule type" value="Genomic_DNA"/>
</dbReference>
<dbReference type="GO" id="GO:0005634">
    <property type="term" value="C:nucleus"/>
    <property type="evidence" value="ECO:0007669"/>
    <property type="project" value="TreeGrafter"/>
</dbReference>
<dbReference type="GO" id="GO:0007526">
    <property type="term" value="P:larval somatic muscle development"/>
    <property type="evidence" value="ECO:0007669"/>
    <property type="project" value="UniProtKB-ARBA"/>
</dbReference>
<feature type="compositionally biased region" description="Polar residues" evidence="7">
    <location>
        <begin position="306"/>
        <end position="319"/>
    </location>
</feature>
<dbReference type="GO" id="GO:0016199">
    <property type="term" value="P:axon midline choice point recognition"/>
    <property type="evidence" value="ECO:0007669"/>
    <property type="project" value="UniProtKB-ARBA"/>
</dbReference>
<dbReference type="CDD" id="cd18315">
    <property type="entry name" value="BTB_POZ_BAB-like"/>
    <property type="match status" value="1"/>
</dbReference>
<keyword evidence="4" id="KW-0539">Nucleus</keyword>
<dbReference type="SMART" id="SM00225">
    <property type="entry name" value="BTB"/>
    <property type="match status" value="1"/>
</dbReference>
<accession>A0A8J2RGE1</accession>
<feature type="region of interest" description="Disordered" evidence="7">
    <location>
        <begin position="217"/>
        <end position="256"/>
    </location>
</feature>
<keyword evidence="11" id="KW-1185">Reference proteome</keyword>
<evidence type="ECO:0000256" key="2">
    <source>
        <dbReference type="ARBA" id="ARBA00022782"/>
    </source>
</evidence>
<keyword evidence="3" id="KW-0524">Neurogenesis</keyword>
<keyword evidence="2" id="KW-0221">Differentiation</keyword>
<feature type="compositionally biased region" description="Basic residues" evidence="7">
    <location>
        <begin position="376"/>
        <end position="393"/>
    </location>
</feature>
<dbReference type="AlphaFoldDB" id="A0A8J2RGE1"/>
<feature type="region of interest" description="Disordered" evidence="7">
    <location>
        <begin position="290"/>
        <end position="442"/>
    </location>
</feature>
<dbReference type="Proteomes" id="UP000789390">
    <property type="component" value="Unassembled WGS sequence"/>
</dbReference>
<dbReference type="Pfam" id="PF00651">
    <property type="entry name" value="BTB"/>
    <property type="match status" value="1"/>
</dbReference>
<gene>
    <name evidence="10" type="ORF">DGAL_LOCUS4654</name>
</gene>
<dbReference type="GO" id="GO:0007464">
    <property type="term" value="P:R3/R4 cell fate commitment"/>
    <property type="evidence" value="ECO:0007669"/>
    <property type="project" value="UniProtKB-ARBA"/>
</dbReference>
<evidence type="ECO:0000256" key="4">
    <source>
        <dbReference type="ARBA" id="ARBA00023242"/>
    </source>
</evidence>
<dbReference type="PANTHER" id="PTHR23110:SF111">
    <property type="entry name" value="LONGITUDINALS LACKING PROTEIN, ISOFORMS F_I_K_T"/>
    <property type="match status" value="1"/>
</dbReference>
<dbReference type="InterPro" id="IPR036236">
    <property type="entry name" value="Znf_C2H2_sf"/>
</dbReference>
<dbReference type="PROSITE" id="PS50157">
    <property type="entry name" value="ZINC_FINGER_C2H2_2"/>
    <property type="match status" value="1"/>
</dbReference>
<dbReference type="GO" id="GO:0035167">
    <property type="term" value="P:larval lymph gland hemopoiesis"/>
    <property type="evidence" value="ECO:0007669"/>
    <property type="project" value="UniProtKB-ARBA"/>
</dbReference>
<dbReference type="PANTHER" id="PTHR23110">
    <property type="entry name" value="BTB DOMAIN TRANSCRIPTION FACTOR"/>
    <property type="match status" value="1"/>
</dbReference>
<dbReference type="OrthoDB" id="19132at2759"/>
<protein>
    <submittedName>
        <fullName evidence="10">Uncharacterized protein</fullName>
    </submittedName>
</protein>
<organism evidence="10 11">
    <name type="scientific">Daphnia galeata</name>
    <dbReference type="NCBI Taxonomy" id="27404"/>
    <lineage>
        <taxon>Eukaryota</taxon>
        <taxon>Metazoa</taxon>
        <taxon>Ecdysozoa</taxon>
        <taxon>Arthropoda</taxon>
        <taxon>Crustacea</taxon>
        <taxon>Branchiopoda</taxon>
        <taxon>Diplostraca</taxon>
        <taxon>Cladocera</taxon>
        <taxon>Anomopoda</taxon>
        <taxon>Daphniidae</taxon>
        <taxon>Daphnia</taxon>
    </lineage>
</organism>
<dbReference type="Gene3D" id="3.30.160.60">
    <property type="entry name" value="Classic Zinc Finger"/>
    <property type="match status" value="1"/>
</dbReference>
<feature type="domain" description="C2H2-type" evidence="9">
    <location>
        <begin position="503"/>
        <end position="531"/>
    </location>
</feature>
<feature type="compositionally biased region" description="Low complexity" evidence="7">
    <location>
        <begin position="158"/>
        <end position="177"/>
    </location>
</feature>
<evidence type="ECO:0000259" key="9">
    <source>
        <dbReference type="PROSITE" id="PS50157"/>
    </source>
</evidence>
<evidence type="ECO:0000259" key="8">
    <source>
        <dbReference type="PROSITE" id="PS50097"/>
    </source>
</evidence>
<feature type="domain" description="BTB" evidence="8">
    <location>
        <begin position="37"/>
        <end position="102"/>
    </location>
</feature>
<reference evidence="10" key="1">
    <citation type="submission" date="2021-11" db="EMBL/GenBank/DDBJ databases">
        <authorList>
            <person name="Schell T."/>
        </authorList>
    </citation>
    <scope>NUCLEOTIDE SEQUENCE</scope>
    <source>
        <strain evidence="10">M5</strain>
    </source>
</reference>
<comment type="caution">
    <text evidence="10">The sequence shown here is derived from an EMBL/GenBank/DDBJ whole genome shotgun (WGS) entry which is preliminary data.</text>
</comment>
<feature type="compositionally biased region" description="Low complexity" evidence="7">
    <location>
        <begin position="217"/>
        <end position="235"/>
    </location>
</feature>
<dbReference type="SUPFAM" id="SSF57667">
    <property type="entry name" value="beta-beta-alpha zinc fingers"/>
    <property type="match status" value="1"/>
</dbReference>
<keyword evidence="6" id="KW-0479">Metal-binding</keyword>
<dbReference type="GO" id="GO:0045476">
    <property type="term" value="P:nurse cell apoptotic process"/>
    <property type="evidence" value="ECO:0007669"/>
    <property type="project" value="UniProtKB-ARBA"/>
</dbReference>
<dbReference type="Gene3D" id="3.30.710.10">
    <property type="entry name" value="Potassium Channel Kv1.1, Chain A"/>
    <property type="match status" value="1"/>
</dbReference>
<feature type="compositionally biased region" description="Basic residues" evidence="7">
    <location>
        <begin position="239"/>
        <end position="248"/>
    </location>
</feature>
<evidence type="ECO:0000256" key="6">
    <source>
        <dbReference type="PROSITE-ProRule" id="PRU00042"/>
    </source>
</evidence>
<dbReference type="InterPro" id="IPR000210">
    <property type="entry name" value="BTB/POZ_dom"/>
</dbReference>
<evidence type="ECO:0000256" key="7">
    <source>
        <dbReference type="SAM" id="MobiDB-lite"/>
    </source>
</evidence>
<dbReference type="GO" id="GO:0045467">
    <property type="term" value="P:R7 cell development"/>
    <property type="evidence" value="ECO:0007669"/>
    <property type="project" value="UniProtKB-ARBA"/>
</dbReference>
<evidence type="ECO:0000256" key="1">
    <source>
        <dbReference type="ARBA" id="ARBA00022473"/>
    </source>
</evidence>
<name>A0A8J2RGE1_9CRUS</name>
<dbReference type="InterPro" id="IPR051095">
    <property type="entry name" value="Dros_DevTransReg"/>
</dbReference>
<dbReference type="GO" id="GO:0048813">
    <property type="term" value="P:dendrite morphogenesis"/>
    <property type="evidence" value="ECO:0007669"/>
    <property type="project" value="UniProtKB-ARBA"/>
</dbReference>
<dbReference type="PROSITE" id="PS50097">
    <property type="entry name" value="BTB"/>
    <property type="match status" value="1"/>
</dbReference>
<proteinExistence type="predicted"/>
<evidence type="ECO:0000313" key="11">
    <source>
        <dbReference type="Proteomes" id="UP000789390"/>
    </source>
</evidence>
<keyword evidence="1" id="KW-0217">Developmental protein</keyword>
<dbReference type="GO" id="GO:0008406">
    <property type="term" value="P:gonad development"/>
    <property type="evidence" value="ECO:0007669"/>
    <property type="project" value="UniProtKB-ARBA"/>
</dbReference>
<sequence>MASSSPSPQQQFCLRWNNHQSALVSVFDHLLQSEAFVDVTLAVEGLLLRAHKLVLSACSPYFQAMFASHPAKHPIIILKDVRYNDLRALLDFMYKGEVAVDQDRLPAFLRLAESLKIRGLAEFCEESLSQATSQPPIFDSLLDSQKRSHPSSGSSALQHHQQQQQQQQQHHQQQQQQNSVPAPLTAVELLPVSNQRPPIDFSVPAMASMFGSPIPLTSVRSSSSLSSSTKRPSSPQTYAHHRRKRGRPPRQSYSDSAGILNNVVGLKSNSSKDIRGSSPEVMEMNVDLLSMGVSNNGPDTALNPHAPTNSNAHDSSSTAQDDHIKGASSSRNSSPVNNTSIAKLEPSSMLEPDTRPDGLEPQAGPSQESEFDSSRRGGKSGKGNRRARGRPRGYGRNANSLDRSLMSADSLDDLAGPSQREGSSTPDRTLLGGSNNSNSNNTEQLQEMSIRGLNLFRYASVSEEGMYRCIPCEKEHVTRTFKNKYSFQRHAYLYHEGNQRKVFPCLVCGREFSRPDKLKHHLKTVHDYAVPREYSNAYYSLP</sequence>
<dbReference type="SMART" id="SM00355">
    <property type="entry name" value="ZnF_C2H2"/>
    <property type="match status" value="2"/>
</dbReference>
<feature type="region of interest" description="Disordered" evidence="7">
    <location>
        <begin position="135"/>
        <end position="180"/>
    </location>
</feature>
<keyword evidence="6" id="KW-0863">Zinc-finger</keyword>
<dbReference type="InterPro" id="IPR013087">
    <property type="entry name" value="Znf_C2H2_type"/>
</dbReference>
<feature type="compositionally biased region" description="Polar residues" evidence="7">
    <location>
        <begin position="327"/>
        <end position="341"/>
    </location>
</feature>
<dbReference type="InterPro" id="IPR011333">
    <property type="entry name" value="SKP1/BTB/POZ_sf"/>
</dbReference>
<keyword evidence="6" id="KW-0862">Zinc</keyword>
<dbReference type="PROSITE" id="PS00028">
    <property type="entry name" value="ZINC_FINGER_C2H2_1"/>
    <property type="match status" value="1"/>
</dbReference>
<dbReference type="GO" id="GO:0008270">
    <property type="term" value="F:zinc ion binding"/>
    <property type="evidence" value="ECO:0007669"/>
    <property type="project" value="UniProtKB-KW"/>
</dbReference>
<evidence type="ECO:0000313" key="10">
    <source>
        <dbReference type="EMBL" id="CAH0102263.1"/>
    </source>
</evidence>
<dbReference type="GO" id="GO:0006357">
    <property type="term" value="P:regulation of transcription by RNA polymerase II"/>
    <property type="evidence" value="ECO:0007669"/>
    <property type="project" value="TreeGrafter"/>
</dbReference>